<gene>
    <name evidence="1" type="ORF">PIB30_087279</name>
</gene>
<proteinExistence type="predicted"/>
<dbReference type="EMBL" id="JASCZI010092151">
    <property type="protein sequence ID" value="MED6151957.1"/>
    <property type="molecule type" value="Genomic_DNA"/>
</dbReference>
<sequence length="113" mass="12578">MNPKWLNLRAQHPTVAAAFVLFPRRSPSAPSPLVVVLHSSPLLLLRRSAYCLWFYSSRICSISRRRCFFSASASASPRLFLPLPLQGSVTYSVNELGLWLLNDSELVGVVASF</sequence>
<protein>
    <submittedName>
        <fullName evidence="1">Uncharacterized protein</fullName>
    </submittedName>
</protein>
<reference evidence="1 2" key="1">
    <citation type="journal article" date="2023" name="Plants (Basel)">
        <title>Bridging the Gap: Combining Genomics and Transcriptomics Approaches to Understand Stylosanthes scabra, an Orphan Legume from the Brazilian Caatinga.</title>
        <authorList>
            <person name="Ferreira-Neto J.R.C."/>
            <person name="da Silva M.D."/>
            <person name="Binneck E."/>
            <person name="de Melo N.F."/>
            <person name="da Silva R.H."/>
            <person name="de Melo A.L.T.M."/>
            <person name="Pandolfi V."/>
            <person name="Bustamante F.O."/>
            <person name="Brasileiro-Vidal A.C."/>
            <person name="Benko-Iseppon A.M."/>
        </authorList>
    </citation>
    <scope>NUCLEOTIDE SEQUENCE [LARGE SCALE GENOMIC DNA]</scope>
    <source>
        <tissue evidence="1">Leaves</tissue>
    </source>
</reference>
<evidence type="ECO:0000313" key="2">
    <source>
        <dbReference type="Proteomes" id="UP001341840"/>
    </source>
</evidence>
<organism evidence="1 2">
    <name type="scientific">Stylosanthes scabra</name>
    <dbReference type="NCBI Taxonomy" id="79078"/>
    <lineage>
        <taxon>Eukaryota</taxon>
        <taxon>Viridiplantae</taxon>
        <taxon>Streptophyta</taxon>
        <taxon>Embryophyta</taxon>
        <taxon>Tracheophyta</taxon>
        <taxon>Spermatophyta</taxon>
        <taxon>Magnoliopsida</taxon>
        <taxon>eudicotyledons</taxon>
        <taxon>Gunneridae</taxon>
        <taxon>Pentapetalae</taxon>
        <taxon>rosids</taxon>
        <taxon>fabids</taxon>
        <taxon>Fabales</taxon>
        <taxon>Fabaceae</taxon>
        <taxon>Papilionoideae</taxon>
        <taxon>50 kb inversion clade</taxon>
        <taxon>dalbergioids sensu lato</taxon>
        <taxon>Dalbergieae</taxon>
        <taxon>Pterocarpus clade</taxon>
        <taxon>Stylosanthes</taxon>
    </lineage>
</organism>
<evidence type="ECO:0000313" key="1">
    <source>
        <dbReference type="EMBL" id="MED6151957.1"/>
    </source>
</evidence>
<accession>A0ABU6TSU9</accession>
<dbReference type="Proteomes" id="UP001341840">
    <property type="component" value="Unassembled WGS sequence"/>
</dbReference>
<name>A0ABU6TSU9_9FABA</name>
<keyword evidence="2" id="KW-1185">Reference proteome</keyword>
<comment type="caution">
    <text evidence="1">The sequence shown here is derived from an EMBL/GenBank/DDBJ whole genome shotgun (WGS) entry which is preliminary data.</text>
</comment>